<evidence type="ECO:0000256" key="1">
    <source>
        <dbReference type="SAM" id="MobiDB-lite"/>
    </source>
</evidence>
<dbReference type="InParanoid" id="A0A067QAC6"/>
<name>A0A067QAC6_9AGAM</name>
<dbReference type="EMBL" id="KL197715">
    <property type="protein sequence ID" value="KDQ59541.1"/>
    <property type="molecule type" value="Genomic_DNA"/>
</dbReference>
<dbReference type="OrthoDB" id="2609391at2759"/>
<sequence length="163" mass="18662">MSQQLSRQLAKLTIDGNRSKPDPGKRTRRKKRDCCPLALPMPDDRLQVYGFCVPMPWLAAFAIKYLLTPGTADDLDEIQLVRYALSRIRTRTGVKTLTLERGLVDDASPLDDIEPEENIIPVLAVCTNEAHSYNRRPSQMQMELLSKILERSPRWWIEDGPQE</sequence>
<gene>
    <name evidence="2" type="ORF">JAAARDRAFT_205575</name>
</gene>
<feature type="region of interest" description="Disordered" evidence="1">
    <location>
        <begin position="11"/>
        <end position="33"/>
    </location>
</feature>
<protein>
    <submittedName>
        <fullName evidence="2">Uncharacterized protein</fullName>
    </submittedName>
</protein>
<proteinExistence type="predicted"/>
<dbReference type="Proteomes" id="UP000027265">
    <property type="component" value="Unassembled WGS sequence"/>
</dbReference>
<organism evidence="2 3">
    <name type="scientific">Jaapia argillacea MUCL 33604</name>
    <dbReference type="NCBI Taxonomy" id="933084"/>
    <lineage>
        <taxon>Eukaryota</taxon>
        <taxon>Fungi</taxon>
        <taxon>Dikarya</taxon>
        <taxon>Basidiomycota</taxon>
        <taxon>Agaricomycotina</taxon>
        <taxon>Agaricomycetes</taxon>
        <taxon>Agaricomycetidae</taxon>
        <taxon>Jaapiales</taxon>
        <taxon>Jaapiaceae</taxon>
        <taxon>Jaapia</taxon>
    </lineage>
</organism>
<reference evidence="3" key="1">
    <citation type="journal article" date="2014" name="Proc. Natl. Acad. Sci. U.S.A.">
        <title>Extensive sampling of basidiomycete genomes demonstrates inadequacy of the white-rot/brown-rot paradigm for wood decay fungi.</title>
        <authorList>
            <person name="Riley R."/>
            <person name="Salamov A.A."/>
            <person name="Brown D.W."/>
            <person name="Nagy L.G."/>
            <person name="Floudas D."/>
            <person name="Held B.W."/>
            <person name="Levasseur A."/>
            <person name="Lombard V."/>
            <person name="Morin E."/>
            <person name="Otillar R."/>
            <person name="Lindquist E.A."/>
            <person name="Sun H."/>
            <person name="LaButti K.M."/>
            <person name="Schmutz J."/>
            <person name="Jabbour D."/>
            <person name="Luo H."/>
            <person name="Baker S.E."/>
            <person name="Pisabarro A.G."/>
            <person name="Walton J.D."/>
            <person name="Blanchette R.A."/>
            <person name="Henrissat B."/>
            <person name="Martin F."/>
            <person name="Cullen D."/>
            <person name="Hibbett D.S."/>
            <person name="Grigoriev I.V."/>
        </authorList>
    </citation>
    <scope>NUCLEOTIDE SEQUENCE [LARGE SCALE GENOMIC DNA]</scope>
    <source>
        <strain evidence="3">MUCL 33604</strain>
    </source>
</reference>
<evidence type="ECO:0000313" key="2">
    <source>
        <dbReference type="EMBL" id="KDQ59541.1"/>
    </source>
</evidence>
<dbReference type="AlphaFoldDB" id="A0A067QAC6"/>
<evidence type="ECO:0000313" key="3">
    <source>
        <dbReference type="Proteomes" id="UP000027265"/>
    </source>
</evidence>
<accession>A0A067QAC6</accession>
<dbReference type="HOGENOM" id="CLU_125567_1_0_1"/>
<keyword evidence="3" id="KW-1185">Reference proteome</keyword>